<comment type="caution">
    <text evidence="2">The sequence shown here is derived from an EMBL/GenBank/DDBJ whole genome shotgun (WGS) entry which is preliminary data.</text>
</comment>
<organism evidence="2 3">
    <name type="scientific">Candidatus Woesebacteria bacterium GW2011_GWD1_38_10</name>
    <dbReference type="NCBI Taxonomy" id="1618592"/>
    <lineage>
        <taxon>Bacteria</taxon>
        <taxon>Candidatus Woeseibacteriota</taxon>
    </lineage>
</organism>
<keyword evidence="1" id="KW-0812">Transmembrane</keyword>
<protein>
    <submittedName>
        <fullName evidence="2">Uncharacterized protein</fullName>
    </submittedName>
</protein>
<feature type="transmembrane region" description="Helical" evidence="1">
    <location>
        <begin position="79"/>
        <end position="99"/>
    </location>
</feature>
<feature type="transmembrane region" description="Helical" evidence="1">
    <location>
        <begin position="38"/>
        <end position="59"/>
    </location>
</feature>
<keyword evidence="1" id="KW-1133">Transmembrane helix</keyword>
<keyword evidence="1" id="KW-0472">Membrane</keyword>
<name>A0A0G0IEJ7_9BACT</name>
<reference evidence="2 3" key="1">
    <citation type="journal article" date="2015" name="Nature">
        <title>rRNA introns, odd ribosomes, and small enigmatic genomes across a large radiation of phyla.</title>
        <authorList>
            <person name="Brown C.T."/>
            <person name="Hug L.A."/>
            <person name="Thomas B.C."/>
            <person name="Sharon I."/>
            <person name="Castelle C.J."/>
            <person name="Singh A."/>
            <person name="Wilkins M.J."/>
            <person name="Williams K.H."/>
            <person name="Banfield J.F."/>
        </authorList>
    </citation>
    <scope>NUCLEOTIDE SEQUENCE [LARGE SCALE GENOMIC DNA]</scope>
</reference>
<dbReference type="AlphaFoldDB" id="A0A0G0IEJ7"/>
<evidence type="ECO:0000313" key="3">
    <source>
        <dbReference type="Proteomes" id="UP000034366"/>
    </source>
</evidence>
<gene>
    <name evidence="2" type="ORF">US67_C0015G0016</name>
</gene>
<sequence length="529" mass="55125">MFLLTTLLAQVSNPLLGGDYDVGGWNYLNRVLPSFVDIAFLVGVIIFIFIFVAGAFGWITAGGDKGKLETARKRITHAIVGLLILLLVFFLTQLVNAILGINIGMLGSPGFEGDDSDSTATPTIAILIGNCDGDVDDNLCVCSCPTGYEPINLTQCTLPFPDCTDRDCECVQAVYEGCYPTGAPCNVTEPDNGCCSNYCSPASFTCQDVPPTATPMLTIFPTATPIACIGYNQPCVVTEGGCCSGLYCSSSTLRCQTVLPTATPAASTPTLTGIPFCIPDGSTCGGTDPGVCCSGNCSGGVCAASTGGPLPTYFIVVTPIPTRTPTPSPTRTPTLTPTRTPTPAPIYFCTDSDGGVVPGTFGIVQENVSDPFTIGYLDWCSSSTSVSEAFCSPTLRVLSQNIVCTVETGGTMCSGGECCMPLGGACSDDDDCCSQDICNNNICQNTGNVLLNEPSSLTQPVSCRSLCLLNSFSGCTSIGTDTAGTNGGTAIYRSGSCGVSYEYNCTTAIYDVGISCYGHDAYWTYCRCY</sequence>
<dbReference type="Proteomes" id="UP000034366">
    <property type="component" value="Unassembled WGS sequence"/>
</dbReference>
<evidence type="ECO:0000256" key="1">
    <source>
        <dbReference type="SAM" id="Phobius"/>
    </source>
</evidence>
<dbReference type="EMBL" id="LBTW01000015">
    <property type="protein sequence ID" value="KKQ49425.1"/>
    <property type="molecule type" value="Genomic_DNA"/>
</dbReference>
<evidence type="ECO:0000313" key="2">
    <source>
        <dbReference type="EMBL" id="KKQ49425.1"/>
    </source>
</evidence>
<accession>A0A0G0IEJ7</accession>
<proteinExistence type="predicted"/>